<reference evidence="3 4" key="1">
    <citation type="journal article" date="2024" name="G3 (Bethesda)">
        <title>Genome assembly of Hibiscus sabdariffa L. provides insights into metabolisms of medicinal natural products.</title>
        <authorList>
            <person name="Kim T."/>
        </authorList>
    </citation>
    <scope>NUCLEOTIDE SEQUENCE [LARGE SCALE GENOMIC DNA]</scope>
    <source>
        <strain evidence="3">TK-2024</strain>
        <tissue evidence="3">Old leaves</tissue>
    </source>
</reference>
<sequence>MRIFYCGREDGLRCFNESKPLKKKNFWGSNADKEMMSVAAGVIGKIKVPDSVLNITQLSMYRVDAHSSIYTYSGGKLLADDKKTDPEEHADCLDFRILGIR</sequence>
<comment type="similarity">
    <text evidence="1">Belongs to the PC-esterase family. TBL subfamily.</text>
</comment>
<proteinExistence type="inferred from homology"/>
<feature type="domain" description="Trichome birefringence-like C-terminal" evidence="2">
    <location>
        <begin position="10"/>
        <end position="94"/>
    </location>
</feature>
<comment type="caution">
    <text evidence="3">The sequence shown here is derived from an EMBL/GenBank/DDBJ whole genome shotgun (WGS) entry which is preliminary data.</text>
</comment>
<evidence type="ECO:0000313" key="4">
    <source>
        <dbReference type="Proteomes" id="UP001472677"/>
    </source>
</evidence>
<keyword evidence="4" id="KW-1185">Reference proteome</keyword>
<name>A0ABR2EIF7_9ROSI</name>
<protein>
    <recommendedName>
        <fullName evidence="2">Trichome birefringence-like C-terminal domain-containing protein</fullName>
    </recommendedName>
</protein>
<dbReference type="EMBL" id="JBBPBM010000013">
    <property type="protein sequence ID" value="KAK8561636.1"/>
    <property type="molecule type" value="Genomic_DNA"/>
</dbReference>
<evidence type="ECO:0000313" key="3">
    <source>
        <dbReference type="EMBL" id="KAK8561636.1"/>
    </source>
</evidence>
<dbReference type="Proteomes" id="UP001472677">
    <property type="component" value="Unassembled WGS sequence"/>
</dbReference>
<organism evidence="3 4">
    <name type="scientific">Hibiscus sabdariffa</name>
    <name type="common">roselle</name>
    <dbReference type="NCBI Taxonomy" id="183260"/>
    <lineage>
        <taxon>Eukaryota</taxon>
        <taxon>Viridiplantae</taxon>
        <taxon>Streptophyta</taxon>
        <taxon>Embryophyta</taxon>
        <taxon>Tracheophyta</taxon>
        <taxon>Spermatophyta</taxon>
        <taxon>Magnoliopsida</taxon>
        <taxon>eudicotyledons</taxon>
        <taxon>Gunneridae</taxon>
        <taxon>Pentapetalae</taxon>
        <taxon>rosids</taxon>
        <taxon>malvids</taxon>
        <taxon>Malvales</taxon>
        <taxon>Malvaceae</taxon>
        <taxon>Malvoideae</taxon>
        <taxon>Hibiscus</taxon>
    </lineage>
</organism>
<evidence type="ECO:0000259" key="2">
    <source>
        <dbReference type="Pfam" id="PF13839"/>
    </source>
</evidence>
<accession>A0ABR2EIF7</accession>
<evidence type="ECO:0000256" key="1">
    <source>
        <dbReference type="ARBA" id="ARBA00007727"/>
    </source>
</evidence>
<dbReference type="InterPro" id="IPR026057">
    <property type="entry name" value="TBL_C"/>
</dbReference>
<gene>
    <name evidence="3" type="ORF">V6N12_048700</name>
</gene>
<dbReference type="Pfam" id="PF13839">
    <property type="entry name" value="PC-Esterase"/>
    <property type="match status" value="1"/>
</dbReference>